<dbReference type="EC" id="2.4.99.28" evidence="14"/>
<keyword evidence="2" id="KW-0328">Glycosyltransferase</keyword>
<dbReference type="GO" id="GO:0005886">
    <property type="term" value="C:plasma membrane"/>
    <property type="evidence" value="ECO:0007669"/>
    <property type="project" value="TreeGrafter"/>
</dbReference>
<evidence type="ECO:0000256" key="3">
    <source>
        <dbReference type="ARBA" id="ARBA00022679"/>
    </source>
</evidence>
<dbReference type="PANTHER" id="PTHR30474:SF2">
    <property type="entry name" value="PEPTIDOGLYCAN GLYCOSYLTRANSFERASE FTSW-RELATED"/>
    <property type="match status" value="1"/>
</dbReference>
<organism evidence="18 19">
    <name type="scientific">Mangrovibacillus cuniculi</name>
    <dbReference type="NCBI Taxonomy" id="2593652"/>
    <lineage>
        <taxon>Bacteria</taxon>
        <taxon>Bacillati</taxon>
        <taxon>Bacillota</taxon>
        <taxon>Bacilli</taxon>
        <taxon>Bacillales</taxon>
        <taxon>Bacillaceae</taxon>
        <taxon>Mangrovibacillus</taxon>
    </lineage>
</organism>
<evidence type="ECO:0000313" key="18">
    <source>
        <dbReference type="EMBL" id="QPC46212.1"/>
    </source>
</evidence>
<feature type="transmembrane region" description="Helical" evidence="17">
    <location>
        <begin position="58"/>
        <end position="76"/>
    </location>
</feature>
<accession>A0A7S8CA86</accession>
<feature type="transmembrane region" description="Helical" evidence="17">
    <location>
        <begin position="198"/>
        <end position="217"/>
    </location>
</feature>
<keyword evidence="8 17" id="KW-0472">Membrane</keyword>
<dbReference type="EMBL" id="CP049742">
    <property type="protein sequence ID" value="QPC46212.1"/>
    <property type="molecule type" value="Genomic_DNA"/>
</dbReference>
<keyword evidence="6" id="KW-0573">Peptidoglycan synthesis</keyword>
<dbReference type="RefSeq" id="WP_239673740.1">
    <property type="nucleotide sequence ID" value="NZ_CP049742.1"/>
</dbReference>
<evidence type="ECO:0000256" key="10">
    <source>
        <dbReference type="ARBA" id="ARBA00033270"/>
    </source>
</evidence>
<dbReference type="Proteomes" id="UP000593626">
    <property type="component" value="Chromosome"/>
</dbReference>
<evidence type="ECO:0000256" key="5">
    <source>
        <dbReference type="ARBA" id="ARBA00022960"/>
    </source>
</evidence>
<evidence type="ECO:0000313" key="19">
    <source>
        <dbReference type="Proteomes" id="UP000593626"/>
    </source>
</evidence>
<evidence type="ECO:0000256" key="13">
    <source>
        <dbReference type="ARBA" id="ARBA00041418"/>
    </source>
</evidence>
<feature type="transmembrane region" description="Helical" evidence="17">
    <location>
        <begin position="318"/>
        <end position="337"/>
    </location>
</feature>
<evidence type="ECO:0000256" key="4">
    <source>
        <dbReference type="ARBA" id="ARBA00022692"/>
    </source>
</evidence>
<dbReference type="GO" id="GO:0032153">
    <property type="term" value="C:cell division site"/>
    <property type="evidence" value="ECO:0007669"/>
    <property type="project" value="TreeGrafter"/>
</dbReference>
<protein>
    <recommendedName>
        <fullName evidence="12">Probable peptidoglycan glycosyltransferase FtsW</fullName>
        <ecNumber evidence="14">2.4.99.28</ecNumber>
    </recommendedName>
    <alternativeName>
        <fullName evidence="13">Cell division protein FtsW</fullName>
    </alternativeName>
    <alternativeName>
        <fullName evidence="10">Cell wall polymerase</fullName>
    </alternativeName>
    <alternativeName>
        <fullName evidence="9">Peptidoglycan polymerase</fullName>
    </alternativeName>
</protein>
<dbReference type="GO" id="GO:0051301">
    <property type="term" value="P:cell division"/>
    <property type="evidence" value="ECO:0007669"/>
    <property type="project" value="InterPro"/>
</dbReference>
<dbReference type="InterPro" id="IPR001182">
    <property type="entry name" value="FtsW/RodA"/>
</dbReference>
<evidence type="ECO:0000256" key="9">
    <source>
        <dbReference type="ARBA" id="ARBA00032370"/>
    </source>
</evidence>
<dbReference type="Pfam" id="PF01098">
    <property type="entry name" value="FTSW_RODA_SPOVE"/>
    <property type="match status" value="1"/>
</dbReference>
<feature type="transmembrane region" description="Helical" evidence="17">
    <location>
        <begin position="147"/>
        <end position="167"/>
    </location>
</feature>
<feature type="transmembrane region" description="Helical" evidence="17">
    <location>
        <begin position="173"/>
        <end position="191"/>
    </location>
</feature>
<dbReference type="GO" id="GO:0015648">
    <property type="term" value="F:lipid-linked peptidoglycan transporter activity"/>
    <property type="evidence" value="ECO:0007669"/>
    <property type="project" value="TreeGrafter"/>
</dbReference>
<dbReference type="PANTHER" id="PTHR30474">
    <property type="entry name" value="CELL CYCLE PROTEIN"/>
    <property type="match status" value="1"/>
</dbReference>
<evidence type="ECO:0000256" key="11">
    <source>
        <dbReference type="ARBA" id="ARBA00038053"/>
    </source>
</evidence>
<sequence>MLFKKILRSYDYSLVITYFVLCFFGLVMIYSASMVWAASSSKFNYDATYFYDKQQTNIIVGAIAFFVFAIVPYKVFQLKPLQMLMVIGSFALLAFVLFTGNVVNNAQSWFTVGTRALQPAELAKLSVILFTAFVYNNKLKSGNIQSFGNGVLPPIFYLVLICFLIFLQPDVGTAFIIFSIGLCMILASGVGGKNIIKLVGVAVVGIGIMILGIIMSGKDILTDERVGRFIGYLEPFENVEDDGYHLVQSLYAIGSGGLSGKGLGESIQKMGYLPEAHTDFIMAIISEELGIFGVFIVVVGLGYIIFRGLTIAVRCRDPFGTLIAVGVSAMFGIQSFINLGGMSGLIPITGVTLPFISYGGSSMIVMSAALGLLVNISMFTKYDHHYRPKKSYDQQEQERQTA</sequence>
<dbReference type="AlphaFoldDB" id="A0A7S8CA86"/>
<dbReference type="KEGG" id="mcui:G8O30_04190"/>
<evidence type="ECO:0000256" key="14">
    <source>
        <dbReference type="ARBA" id="ARBA00044770"/>
    </source>
</evidence>
<keyword evidence="5" id="KW-0133">Cell shape</keyword>
<evidence type="ECO:0000256" key="12">
    <source>
        <dbReference type="ARBA" id="ARBA00041185"/>
    </source>
</evidence>
<feature type="transmembrane region" description="Helical" evidence="17">
    <location>
        <begin position="12"/>
        <end position="38"/>
    </location>
</feature>
<dbReference type="PROSITE" id="PS00428">
    <property type="entry name" value="FTSW_RODA_SPOVE"/>
    <property type="match status" value="1"/>
</dbReference>
<keyword evidence="4 17" id="KW-0812">Transmembrane</keyword>
<feature type="transmembrane region" description="Helical" evidence="17">
    <location>
        <begin position="357"/>
        <end position="380"/>
    </location>
</feature>
<comment type="subcellular location">
    <subcellularLocation>
        <location evidence="1">Membrane</location>
        <topology evidence="1">Multi-pass membrane protein</topology>
    </subcellularLocation>
</comment>
<feature type="transmembrane region" description="Helical" evidence="17">
    <location>
        <begin position="280"/>
        <end position="306"/>
    </location>
</feature>
<evidence type="ECO:0000256" key="2">
    <source>
        <dbReference type="ARBA" id="ARBA00022676"/>
    </source>
</evidence>
<feature type="transmembrane region" description="Helical" evidence="17">
    <location>
        <begin position="83"/>
        <end position="104"/>
    </location>
</feature>
<evidence type="ECO:0000256" key="1">
    <source>
        <dbReference type="ARBA" id="ARBA00004141"/>
    </source>
</evidence>
<proteinExistence type="inferred from homology"/>
<dbReference type="GO" id="GO:0009252">
    <property type="term" value="P:peptidoglycan biosynthetic process"/>
    <property type="evidence" value="ECO:0007669"/>
    <property type="project" value="UniProtKB-KW"/>
</dbReference>
<evidence type="ECO:0000256" key="15">
    <source>
        <dbReference type="ARBA" id="ARBA00049902"/>
    </source>
</evidence>
<evidence type="ECO:0000256" key="7">
    <source>
        <dbReference type="ARBA" id="ARBA00022989"/>
    </source>
</evidence>
<comment type="similarity">
    <text evidence="11">Belongs to the SEDS family. FtsW subfamily.</text>
</comment>
<keyword evidence="3" id="KW-0808">Transferase</keyword>
<dbReference type="GO" id="GO:0008360">
    <property type="term" value="P:regulation of cell shape"/>
    <property type="evidence" value="ECO:0007669"/>
    <property type="project" value="UniProtKB-KW"/>
</dbReference>
<gene>
    <name evidence="18" type="ORF">G8O30_04190</name>
</gene>
<dbReference type="GO" id="GO:0008955">
    <property type="term" value="F:peptidoglycan glycosyltransferase activity"/>
    <property type="evidence" value="ECO:0007669"/>
    <property type="project" value="UniProtKB-EC"/>
</dbReference>
<evidence type="ECO:0000256" key="8">
    <source>
        <dbReference type="ARBA" id="ARBA00023136"/>
    </source>
</evidence>
<comment type="function">
    <text evidence="16">Peptidoglycan polymerase that is essential for cell division.</text>
</comment>
<name>A0A7S8CA86_9BACI</name>
<evidence type="ECO:0000256" key="16">
    <source>
        <dbReference type="ARBA" id="ARBA00049966"/>
    </source>
</evidence>
<keyword evidence="19" id="KW-1185">Reference proteome</keyword>
<dbReference type="InterPro" id="IPR018365">
    <property type="entry name" value="Cell_cycle_FtsW-rel_CS"/>
</dbReference>
<comment type="catalytic activity">
    <reaction evidence="15">
        <text>[GlcNAc-(1-&gt;4)-Mur2Ac(oyl-L-Ala-gamma-D-Glu-L-Lys-D-Ala-D-Ala)](n)-di-trans,octa-cis-undecaprenyl diphosphate + beta-D-GlcNAc-(1-&gt;4)-Mur2Ac(oyl-L-Ala-gamma-D-Glu-L-Lys-D-Ala-D-Ala)-di-trans,octa-cis-undecaprenyl diphosphate = [GlcNAc-(1-&gt;4)-Mur2Ac(oyl-L-Ala-gamma-D-Glu-L-Lys-D-Ala-D-Ala)](n+1)-di-trans,octa-cis-undecaprenyl diphosphate + di-trans,octa-cis-undecaprenyl diphosphate + H(+)</text>
        <dbReference type="Rhea" id="RHEA:23708"/>
        <dbReference type="Rhea" id="RHEA-COMP:9602"/>
        <dbReference type="Rhea" id="RHEA-COMP:9603"/>
        <dbReference type="ChEBI" id="CHEBI:15378"/>
        <dbReference type="ChEBI" id="CHEBI:58405"/>
        <dbReference type="ChEBI" id="CHEBI:60033"/>
        <dbReference type="ChEBI" id="CHEBI:78435"/>
        <dbReference type="EC" id="2.4.99.28"/>
    </reaction>
</comment>
<evidence type="ECO:0000256" key="6">
    <source>
        <dbReference type="ARBA" id="ARBA00022984"/>
    </source>
</evidence>
<evidence type="ECO:0000256" key="17">
    <source>
        <dbReference type="SAM" id="Phobius"/>
    </source>
</evidence>
<keyword evidence="7 17" id="KW-1133">Transmembrane helix</keyword>
<reference evidence="18 19" key="1">
    <citation type="submission" date="2019-07" db="EMBL/GenBank/DDBJ databases">
        <title>Genome sequence of 2 isolates from Red Sea Mangroves.</title>
        <authorList>
            <person name="Sefrji F."/>
            <person name="Michoud G."/>
            <person name="Merlino G."/>
            <person name="Daffonchio D."/>
        </authorList>
    </citation>
    <scope>NUCLEOTIDE SEQUENCE [LARGE SCALE GENOMIC DNA]</scope>
    <source>
        <strain evidence="18 19">R1DC41</strain>
    </source>
</reference>